<dbReference type="EMBL" id="JAASQR010000001">
    <property type="protein sequence ID" value="NIJ15904.1"/>
    <property type="molecule type" value="Genomic_DNA"/>
</dbReference>
<keyword evidence="6" id="KW-1185">Reference proteome</keyword>
<feature type="domain" description="Sulfotransferase" evidence="4">
    <location>
        <begin position="28"/>
        <end position="267"/>
    </location>
</feature>
<reference evidence="5 6" key="1">
    <citation type="submission" date="2020-03" db="EMBL/GenBank/DDBJ databases">
        <title>Genomic Encyclopedia of Type Strains, Phase IV (KMG-IV): sequencing the most valuable type-strain genomes for metagenomic binning, comparative biology and taxonomic classification.</title>
        <authorList>
            <person name="Goeker M."/>
        </authorList>
    </citation>
    <scope>NUCLEOTIDE SEQUENCE [LARGE SCALE GENOMIC DNA]</scope>
    <source>
        <strain evidence="5 6">DSM 21299</strain>
    </source>
</reference>
<organism evidence="5 6">
    <name type="scientific">Sphingobium vermicomposti</name>
    <dbReference type="NCBI Taxonomy" id="529005"/>
    <lineage>
        <taxon>Bacteria</taxon>
        <taxon>Pseudomonadati</taxon>
        <taxon>Pseudomonadota</taxon>
        <taxon>Alphaproteobacteria</taxon>
        <taxon>Sphingomonadales</taxon>
        <taxon>Sphingomonadaceae</taxon>
        <taxon>Sphingobium</taxon>
    </lineage>
</organism>
<protein>
    <submittedName>
        <fullName evidence="5">Alcohol sulfotransferase</fullName>
        <ecNumber evidence="5">2.8.2.2</ecNumber>
    </submittedName>
</protein>
<keyword evidence="2 5" id="KW-0808">Transferase</keyword>
<dbReference type="GO" id="GO:0004027">
    <property type="term" value="F:alcohol sulfotransferase activity"/>
    <property type="evidence" value="ECO:0007669"/>
    <property type="project" value="UniProtKB-EC"/>
</dbReference>
<gene>
    <name evidence="5" type="ORF">FHS54_000853</name>
</gene>
<evidence type="ECO:0000256" key="1">
    <source>
        <dbReference type="ARBA" id="ARBA00005771"/>
    </source>
</evidence>
<name>A0A846M726_9SPHN</name>
<dbReference type="PANTHER" id="PTHR11783">
    <property type="entry name" value="SULFOTRANSFERASE SULT"/>
    <property type="match status" value="1"/>
</dbReference>
<accession>A0A846M726</accession>
<feature type="compositionally biased region" description="Basic and acidic residues" evidence="3">
    <location>
        <begin position="216"/>
        <end position="233"/>
    </location>
</feature>
<dbReference type="Pfam" id="PF00685">
    <property type="entry name" value="Sulfotransfer_1"/>
    <property type="match status" value="1"/>
</dbReference>
<dbReference type="AlphaFoldDB" id="A0A846M726"/>
<comment type="similarity">
    <text evidence="1">Belongs to the sulfotransferase 1 family.</text>
</comment>
<dbReference type="InterPro" id="IPR000863">
    <property type="entry name" value="Sulfotransferase_dom"/>
</dbReference>
<dbReference type="SUPFAM" id="SSF52540">
    <property type="entry name" value="P-loop containing nucleoside triphosphate hydrolases"/>
    <property type="match status" value="1"/>
</dbReference>
<evidence type="ECO:0000313" key="5">
    <source>
        <dbReference type="EMBL" id="NIJ15904.1"/>
    </source>
</evidence>
<proteinExistence type="inferred from homology"/>
<dbReference type="InterPro" id="IPR027417">
    <property type="entry name" value="P-loop_NTPase"/>
</dbReference>
<feature type="region of interest" description="Disordered" evidence="3">
    <location>
        <begin position="216"/>
        <end position="238"/>
    </location>
</feature>
<evidence type="ECO:0000256" key="3">
    <source>
        <dbReference type="SAM" id="MobiDB-lite"/>
    </source>
</evidence>
<dbReference type="EC" id="2.8.2.2" evidence="5"/>
<comment type="caution">
    <text evidence="5">The sequence shown here is derived from an EMBL/GenBank/DDBJ whole genome shotgun (WGS) entry which is preliminary data.</text>
</comment>
<evidence type="ECO:0000313" key="6">
    <source>
        <dbReference type="Proteomes" id="UP000576821"/>
    </source>
</evidence>
<dbReference type="RefSeq" id="WP_243855604.1">
    <property type="nucleotide sequence ID" value="NZ_JAASQR010000001.1"/>
</dbReference>
<sequence>MMLKTLARTVRQRWRDEPYLRMVAASADAFLVSYPKSGRTWLRYLLSCYFAESAGLGFEPDLTTTFGVLPNFDRDPVRGVDAFIGRGAKADLPLVPVSHLPYRPQLFLDRPVLFLVRDPRDVIVSAYFHATRHKKSFSGDMDAFLSEQHYGLHALIAYLNSWAEGLKSHPHHVISYEEMLANPEQVVTGILTFLGEEPRPDILARAVTAAQFDRMRDKERDSGIPGHDYDRTDSQSMRMRSGKAGTFGQWLREDQANLIVERCRRELSPEARALIAITHPDFQSFREGR</sequence>
<dbReference type="Proteomes" id="UP000576821">
    <property type="component" value="Unassembled WGS sequence"/>
</dbReference>
<evidence type="ECO:0000259" key="4">
    <source>
        <dbReference type="Pfam" id="PF00685"/>
    </source>
</evidence>
<evidence type="ECO:0000256" key="2">
    <source>
        <dbReference type="ARBA" id="ARBA00022679"/>
    </source>
</evidence>
<dbReference type="Gene3D" id="3.40.50.300">
    <property type="entry name" value="P-loop containing nucleotide triphosphate hydrolases"/>
    <property type="match status" value="1"/>
</dbReference>